<organism evidence="2 3">
    <name type="scientific">Arcobacter acticola</name>
    <dbReference type="NCBI Taxonomy" id="1849015"/>
    <lineage>
        <taxon>Bacteria</taxon>
        <taxon>Pseudomonadati</taxon>
        <taxon>Campylobacterota</taxon>
        <taxon>Epsilonproteobacteria</taxon>
        <taxon>Campylobacterales</taxon>
        <taxon>Arcobacteraceae</taxon>
        <taxon>Arcobacter</taxon>
    </lineage>
</organism>
<feature type="domain" description="KilA-N" evidence="1">
    <location>
        <begin position="3"/>
        <end position="137"/>
    </location>
</feature>
<dbReference type="SMART" id="SM01252">
    <property type="entry name" value="KilA-N"/>
    <property type="match status" value="1"/>
</dbReference>
<dbReference type="EMBL" id="CP042652">
    <property type="protein sequence ID" value="QKE28132.1"/>
    <property type="molecule type" value="Genomic_DNA"/>
</dbReference>
<dbReference type="RefSeq" id="WP_152240881.1">
    <property type="nucleotide sequence ID" value="NZ_CP042652.1"/>
</dbReference>
<gene>
    <name evidence="2" type="ORF">AACT_0940</name>
</gene>
<proteinExistence type="predicted"/>
<dbReference type="AlphaFoldDB" id="A0A6M8EDS1"/>
<name>A0A6M8EDS1_9BACT</name>
<evidence type="ECO:0000259" key="1">
    <source>
        <dbReference type="PROSITE" id="PS51301"/>
    </source>
</evidence>
<dbReference type="InterPro" id="IPR017880">
    <property type="entry name" value="KilA_N"/>
</dbReference>
<reference evidence="2 3" key="1">
    <citation type="submission" date="2019-08" db="EMBL/GenBank/DDBJ databases">
        <title>Complete genome sequence of Arcobacter acticola.</title>
        <authorList>
            <person name="Miller W."/>
        </authorList>
    </citation>
    <scope>NUCLEOTIDE SEQUENCE [LARGE SCALE GENOMIC DNA]</scope>
    <source>
        <strain evidence="2 3">KCTC 52212</strain>
    </source>
</reference>
<keyword evidence="3" id="KW-1185">Reference proteome</keyword>
<dbReference type="Pfam" id="PF04383">
    <property type="entry name" value="KilA-N"/>
    <property type="match status" value="1"/>
</dbReference>
<evidence type="ECO:0000313" key="3">
    <source>
        <dbReference type="Proteomes" id="UP000503483"/>
    </source>
</evidence>
<protein>
    <submittedName>
        <fullName evidence="2">KilA-N domain-containing protein</fullName>
    </submittedName>
</protein>
<sequence>MSNEIIVQDTNIKIRQHEKKDFISLTDIARYRDLNRSDYILQNWMRSKDTIEFLGLWEKINNQDFNSIEFDGIKNQAGVNSFILTPKQWISTTNAIGIISKTGRYGGTYAHKDIAFEFASWISAEFKLFLIKEFQRLKEDEIENKSLEWDLSRSLSKINYKIHTDAIKEHILPKTFIPKNGVIYANEADVLNVALFGLTAKQWREENKEKEGNIRDYARVEQLIVLSNMESINAELIKRGISQQNRLESLNKTAISQMNSLINNSTIKKLGK</sequence>
<dbReference type="InterPro" id="IPR018004">
    <property type="entry name" value="KilA/APSES_HTH"/>
</dbReference>
<dbReference type="PROSITE" id="PS51301">
    <property type="entry name" value="KILA_N"/>
    <property type="match status" value="1"/>
</dbReference>
<dbReference type="Proteomes" id="UP000503483">
    <property type="component" value="Chromosome"/>
</dbReference>
<accession>A0A6M8EDS1</accession>
<evidence type="ECO:0000313" key="2">
    <source>
        <dbReference type="EMBL" id="QKE28132.1"/>
    </source>
</evidence>
<dbReference type="KEGG" id="paco:AACT_0940"/>